<name>A0ABW4VRJ4_9BACT</name>
<gene>
    <name evidence="3" type="ORF">ACFSKL_18130</name>
</gene>
<keyword evidence="2" id="KW-0479">Metal-binding</keyword>
<comment type="similarity">
    <text evidence="1">Belongs to the DinB family.</text>
</comment>
<dbReference type="InterPro" id="IPR007837">
    <property type="entry name" value="DinB"/>
</dbReference>
<reference evidence="4" key="1">
    <citation type="journal article" date="2019" name="Int. J. Syst. Evol. Microbiol.">
        <title>The Global Catalogue of Microorganisms (GCM) 10K type strain sequencing project: providing services to taxonomists for standard genome sequencing and annotation.</title>
        <authorList>
            <consortium name="The Broad Institute Genomics Platform"/>
            <consortium name="The Broad Institute Genome Sequencing Center for Infectious Disease"/>
            <person name="Wu L."/>
            <person name="Ma J."/>
        </authorList>
    </citation>
    <scope>NUCLEOTIDE SEQUENCE [LARGE SCALE GENOMIC DNA]</scope>
    <source>
        <strain evidence="4">CGMCC 1.15180</strain>
    </source>
</reference>
<evidence type="ECO:0000313" key="4">
    <source>
        <dbReference type="Proteomes" id="UP001597361"/>
    </source>
</evidence>
<dbReference type="Proteomes" id="UP001597361">
    <property type="component" value="Unassembled WGS sequence"/>
</dbReference>
<keyword evidence="4" id="KW-1185">Reference proteome</keyword>
<dbReference type="RefSeq" id="WP_376888044.1">
    <property type="nucleotide sequence ID" value="NZ_JBHUHR010000045.1"/>
</dbReference>
<dbReference type="EMBL" id="JBHUHR010000045">
    <property type="protein sequence ID" value="MFD2036728.1"/>
    <property type="molecule type" value="Genomic_DNA"/>
</dbReference>
<organism evidence="3 4">
    <name type="scientific">Belliella marina</name>
    <dbReference type="NCBI Taxonomy" id="1644146"/>
    <lineage>
        <taxon>Bacteria</taxon>
        <taxon>Pseudomonadati</taxon>
        <taxon>Bacteroidota</taxon>
        <taxon>Cytophagia</taxon>
        <taxon>Cytophagales</taxon>
        <taxon>Cyclobacteriaceae</taxon>
        <taxon>Belliella</taxon>
    </lineage>
</organism>
<sequence length="159" mass="18567">MTQNSIMTVSPEQFLAHWQGHRALTRRVIEAFPEDKLFSYSIGGMRPFAVMVKELIAIAVPGAKGLATDIWEEFDENVDLGNSKAEILYHWDQATEDINYWWSQIPMERFQEDLVAFGLYKNRGYCTLLYFIDNEIHHRGQAYAYLRSLGIEPPSFWER</sequence>
<accession>A0ABW4VRJ4</accession>
<dbReference type="Pfam" id="PF05163">
    <property type="entry name" value="DinB"/>
    <property type="match status" value="1"/>
</dbReference>
<dbReference type="SUPFAM" id="SSF109854">
    <property type="entry name" value="DinB/YfiT-like putative metalloenzymes"/>
    <property type="match status" value="1"/>
</dbReference>
<dbReference type="InterPro" id="IPR034660">
    <property type="entry name" value="DinB/YfiT-like"/>
</dbReference>
<dbReference type="Gene3D" id="1.20.120.450">
    <property type="entry name" value="dinb family like domain"/>
    <property type="match status" value="1"/>
</dbReference>
<comment type="caution">
    <text evidence="3">The sequence shown here is derived from an EMBL/GenBank/DDBJ whole genome shotgun (WGS) entry which is preliminary data.</text>
</comment>
<evidence type="ECO:0000313" key="3">
    <source>
        <dbReference type="EMBL" id="MFD2036728.1"/>
    </source>
</evidence>
<proteinExistence type="inferred from homology"/>
<protein>
    <submittedName>
        <fullName evidence="3">DinB family protein</fullName>
    </submittedName>
</protein>
<evidence type="ECO:0000256" key="1">
    <source>
        <dbReference type="ARBA" id="ARBA00008635"/>
    </source>
</evidence>
<evidence type="ECO:0000256" key="2">
    <source>
        <dbReference type="ARBA" id="ARBA00022723"/>
    </source>
</evidence>